<gene>
    <name evidence="2" type="ORF">JJQ90_19160</name>
</gene>
<comment type="caution">
    <text evidence="2">The sequence shown here is derived from an EMBL/GenBank/DDBJ whole genome shotgun (WGS) entry which is preliminary data.</text>
</comment>
<evidence type="ECO:0000256" key="1">
    <source>
        <dbReference type="SAM" id="Phobius"/>
    </source>
</evidence>
<feature type="transmembrane region" description="Helical" evidence="1">
    <location>
        <begin position="83"/>
        <end position="111"/>
    </location>
</feature>
<accession>A0ABS6HAW5</accession>
<organism evidence="2 3">
    <name type="scientific">Falsiroseomonas oleicola</name>
    <dbReference type="NCBI Taxonomy" id="2801474"/>
    <lineage>
        <taxon>Bacteria</taxon>
        <taxon>Pseudomonadati</taxon>
        <taxon>Pseudomonadota</taxon>
        <taxon>Alphaproteobacteria</taxon>
        <taxon>Acetobacterales</taxon>
        <taxon>Roseomonadaceae</taxon>
        <taxon>Falsiroseomonas</taxon>
    </lineage>
</organism>
<name>A0ABS6HAW5_9PROT</name>
<feature type="transmembrane region" description="Helical" evidence="1">
    <location>
        <begin position="131"/>
        <end position="152"/>
    </location>
</feature>
<feature type="transmembrane region" description="Helical" evidence="1">
    <location>
        <begin position="51"/>
        <end position="71"/>
    </location>
</feature>
<reference evidence="2 3" key="1">
    <citation type="submission" date="2021-01" db="EMBL/GenBank/DDBJ databases">
        <title>Roseomonas sp. nov, a bacterium isolated from an oil production mixture in Yumen Oilfield.</title>
        <authorList>
            <person name="Wu D."/>
        </authorList>
    </citation>
    <scope>NUCLEOTIDE SEQUENCE [LARGE SCALE GENOMIC DNA]</scope>
    <source>
        <strain evidence="2 3">ROY-5-3</strain>
    </source>
</reference>
<dbReference type="Pfam" id="PF20108">
    <property type="entry name" value="DUF6498"/>
    <property type="match status" value="1"/>
</dbReference>
<keyword evidence="1" id="KW-0812">Transmembrane</keyword>
<evidence type="ECO:0000313" key="2">
    <source>
        <dbReference type="EMBL" id="MBU8545851.1"/>
    </source>
</evidence>
<proteinExistence type="predicted"/>
<protein>
    <submittedName>
        <fullName evidence="2">Uncharacterized protein</fullName>
    </submittedName>
</protein>
<dbReference type="EMBL" id="JAERQM010000006">
    <property type="protein sequence ID" value="MBU8545851.1"/>
    <property type="molecule type" value="Genomic_DNA"/>
</dbReference>
<evidence type="ECO:0000313" key="3">
    <source>
        <dbReference type="Proteomes" id="UP000689967"/>
    </source>
</evidence>
<dbReference type="InterPro" id="IPR045466">
    <property type="entry name" value="DUF6498"/>
</dbReference>
<keyword evidence="1" id="KW-0472">Membrane</keyword>
<sequence>MKKPATGPLANPNGATARVGALVPPLMASSAALVLANLVPLGGALLGYWSVYEIVLLFWAENVVVGLMVLLRMASLMVLRRLWSLVVLMGFFTLHYGIFTFVHGMFVVDFLGPPREGLIGAVAFLLAPEGLRWPLLALLASHVFSLVVNFLGQGEWRQANGIGLMVKPYPRIVVLHLVLIFGGSLAAAMGDPVFAVALLVVVKLALDLRAHWAEHKAAQAVA</sequence>
<dbReference type="RefSeq" id="WP_216877873.1">
    <property type="nucleotide sequence ID" value="NZ_JAERQM010000006.1"/>
</dbReference>
<feature type="transmembrane region" description="Helical" evidence="1">
    <location>
        <begin position="173"/>
        <end position="202"/>
    </location>
</feature>
<dbReference type="Proteomes" id="UP000689967">
    <property type="component" value="Unassembled WGS sequence"/>
</dbReference>
<keyword evidence="3" id="KW-1185">Reference proteome</keyword>
<keyword evidence="1" id="KW-1133">Transmembrane helix</keyword>
<feature type="transmembrane region" description="Helical" evidence="1">
    <location>
        <begin position="21"/>
        <end position="39"/>
    </location>
</feature>